<evidence type="ECO:0000256" key="1">
    <source>
        <dbReference type="SAM" id="MobiDB-lite"/>
    </source>
</evidence>
<protein>
    <submittedName>
        <fullName evidence="2">Uncharacterized protein</fullName>
    </submittedName>
</protein>
<comment type="caution">
    <text evidence="2">The sequence shown here is derived from an EMBL/GenBank/DDBJ whole genome shotgun (WGS) entry which is preliminary data.</text>
</comment>
<evidence type="ECO:0000313" key="3">
    <source>
        <dbReference type="Proteomes" id="UP000265520"/>
    </source>
</evidence>
<keyword evidence="3" id="KW-1185">Reference proteome</keyword>
<dbReference type="AlphaFoldDB" id="A0A392VY36"/>
<reference evidence="2 3" key="1">
    <citation type="journal article" date="2018" name="Front. Plant Sci.">
        <title>Red Clover (Trifolium pratense) and Zigzag Clover (T. medium) - A Picture of Genomic Similarities and Differences.</title>
        <authorList>
            <person name="Dluhosova J."/>
            <person name="Istvanek J."/>
            <person name="Nedelnik J."/>
            <person name="Repkova J."/>
        </authorList>
    </citation>
    <scope>NUCLEOTIDE SEQUENCE [LARGE SCALE GENOMIC DNA]</scope>
    <source>
        <strain evidence="3">cv. 10/8</strain>
        <tissue evidence="2">Leaf</tissue>
    </source>
</reference>
<dbReference type="EMBL" id="LXQA011300053">
    <property type="protein sequence ID" value="MCI92399.1"/>
    <property type="molecule type" value="Genomic_DNA"/>
</dbReference>
<organism evidence="2 3">
    <name type="scientific">Trifolium medium</name>
    <dbReference type="NCBI Taxonomy" id="97028"/>
    <lineage>
        <taxon>Eukaryota</taxon>
        <taxon>Viridiplantae</taxon>
        <taxon>Streptophyta</taxon>
        <taxon>Embryophyta</taxon>
        <taxon>Tracheophyta</taxon>
        <taxon>Spermatophyta</taxon>
        <taxon>Magnoliopsida</taxon>
        <taxon>eudicotyledons</taxon>
        <taxon>Gunneridae</taxon>
        <taxon>Pentapetalae</taxon>
        <taxon>rosids</taxon>
        <taxon>fabids</taxon>
        <taxon>Fabales</taxon>
        <taxon>Fabaceae</taxon>
        <taxon>Papilionoideae</taxon>
        <taxon>50 kb inversion clade</taxon>
        <taxon>NPAAA clade</taxon>
        <taxon>Hologalegina</taxon>
        <taxon>IRL clade</taxon>
        <taxon>Trifolieae</taxon>
        <taxon>Trifolium</taxon>
    </lineage>
</organism>
<feature type="non-terminal residue" evidence="2">
    <location>
        <position position="1"/>
    </location>
</feature>
<evidence type="ECO:0000313" key="2">
    <source>
        <dbReference type="EMBL" id="MCI92399.1"/>
    </source>
</evidence>
<proteinExistence type="predicted"/>
<dbReference type="Proteomes" id="UP000265520">
    <property type="component" value="Unassembled WGS sequence"/>
</dbReference>
<sequence length="64" mass="7000">RSTNLRVAQGPEIPSPKTKLIARGAADRKNRRKQNNSIARGAEQAARGADARNMQENAIFMPKA</sequence>
<accession>A0A392VY36</accession>
<name>A0A392VY36_9FABA</name>
<feature type="region of interest" description="Disordered" evidence="1">
    <location>
        <begin position="24"/>
        <end position="64"/>
    </location>
</feature>